<protein>
    <submittedName>
        <fullName evidence="1">Uncharacterized protein</fullName>
    </submittedName>
</protein>
<proteinExistence type="predicted"/>
<comment type="caution">
    <text evidence="1">The sequence shown here is derived from an EMBL/GenBank/DDBJ whole genome shotgun (WGS) entry which is preliminary data.</text>
</comment>
<dbReference type="InterPro" id="IPR029062">
    <property type="entry name" value="Class_I_gatase-like"/>
</dbReference>
<sequence>MLILISAERGAGRVSVLPRGAPHLSASPFEITLVKRGRKLENLLQLGRNLSSSSISAAMAELNDWRNELSTEHNMLIGVTFTDADRDRVTIRLGPGHNAPGLEKYCNGNFMRAVTLLQFNPSSAYLTDQTGSGACVPRGIRGSLKQLCEQTGVPWWEGCVSRRTPMGQLPRLILSSNGVGDREHLHHFLRLVELRLREQGRGPQAAGMSERDRLRTARVVVILDAHKSGRRGKEEWIANGERLQDPGPFNTSTLPQLRNFVASATGICLKQLIQAGGFNAADQAEAVTALNEADVLWVVRGSVCRLMKSLRMTGAGGPIAAPSGSAAMPQAPAWWMYKLLDAGVVYFGISAGSIVTGESIETMFWKGRMNIGGQRDAWRQEMLLLEEHAEVLQDLSGLRLFPGKRNLLTGTVEKISLLPHAQSTLAAQTDLWTRHLNHHCCTLTDSGPARALLVEGHSVQYIPSDPQISTNPGGGAQAAPVPLPGNAMLYQQVAFQLGCYRLEFVRRLPTDPLTYRVNGEDKLTNVVVHSVNDDGHVSITGIRAPGVEESYSTSRTFTVPRDAIQQLNTLLGPMHFQVAFQLGRYHLEFVRRLPTDPLTYRVNGEDKLTNVVVHSVNDDGHVSITGIRAPGVEESYSTYRILKVPRDAIQQLRTLLSTTPSSLHLPCFQVSFTDTDNDRIEFWKHRLTDPLIYR</sequence>
<dbReference type="EMBL" id="LGRX02031676">
    <property type="protein sequence ID" value="KAK3244598.1"/>
    <property type="molecule type" value="Genomic_DNA"/>
</dbReference>
<name>A0AAE0EXZ0_9CHLO</name>
<evidence type="ECO:0000313" key="2">
    <source>
        <dbReference type="Proteomes" id="UP001190700"/>
    </source>
</evidence>
<dbReference type="Gene3D" id="3.40.50.880">
    <property type="match status" value="1"/>
</dbReference>
<gene>
    <name evidence="1" type="ORF">CYMTET_45795</name>
</gene>
<dbReference type="Proteomes" id="UP001190700">
    <property type="component" value="Unassembled WGS sequence"/>
</dbReference>
<reference evidence="1 2" key="1">
    <citation type="journal article" date="2015" name="Genome Biol. Evol.">
        <title>Comparative Genomics of a Bacterivorous Green Alga Reveals Evolutionary Causalities and Consequences of Phago-Mixotrophic Mode of Nutrition.</title>
        <authorList>
            <person name="Burns J.A."/>
            <person name="Paasch A."/>
            <person name="Narechania A."/>
            <person name="Kim E."/>
        </authorList>
    </citation>
    <scope>NUCLEOTIDE SEQUENCE [LARGE SCALE GENOMIC DNA]</scope>
    <source>
        <strain evidence="1 2">PLY_AMNH</strain>
    </source>
</reference>
<keyword evidence="2" id="KW-1185">Reference proteome</keyword>
<dbReference type="AlphaFoldDB" id="A0AAE0EXZ0"/>
<organism evidence="1 2">
    <name type="scientific">Cymbomonas tetramitiformis</name>
    <dbReference type="NCBI Taxonomy" id="36881"/>
    <lineage>
        <taxon>Eukaryota</taxon>
        <taxon>Viridiplantae</taxon>
        <taxon>Chlorophyta</taxon>
        <taxon>Pyramimonadophyceae</taxon>
        <taxon>Pyramimonadales</taxon>
        <taxon>Pyramimonadaceae</taxon>
        <taxon>Cymbomonas</taxon>
    </lineage>
</organism>
<feature type="non-terminal residue" evidence="1">
    <location>
        <position position="694"/>
    </location>
</feature>
<evidence type="ECO:0000313" key="1">
    <source>
        <dbReference type="EMBL" id="KAK3244598.1"/>
    </source>
</evidence>
<accession>A0AAE0EXZ0</accession>